<evidence type="ECO:0000313" key="2">
    <source>
        <dbReference type="Proteomes" id="UP000011713"/>
    </source>
</evidence>
<reference evidence="2" key="1">
    <citation type="journal article" date="2010" name="Science">
        <title>Signatures of adaptation to obligate biotrophy in the Hyaloperonospora arabidopsidis genome.</title>
        <authorList>
            <person name="Baxter L."/>
            <person name="Tripathy S."/>
            <person name="Ishaque N."/>
            <person name="Boot N."/>
            <person name="Cabral A."/>
            <person name="Kemen E."/>
            <person name="Thines M."/>
            <person name="Ah-Fong A."/>
            <person name="Anderson R."/>
            <person name="Badejoko W."/>
            <person name="Bittner-Eddy P."/>
            <person name="Boore J.L."/>
            <person name="Chibucos M.C."/>
            <person name="Coates M."/>
            <person name="Dehal P."/>
            <person name="Delehaunty K."/>
            <person name="Dong S."/>
            <person name="Downton P."/>
            <person name="Dumas B."/>
            <person name="Fabro G."/>
            <person name="Fronick C."/>
            <person name="Fuerstenberg S.I."/>
            <person name="Fulton L."/>
            <person name="Gaulin E."/>
            <person name="Govers F."/>
            <person name="Hughes L."/>
            <person name="Humphray S."/>
            <person name="Jiang R.H."/>
            <person name="Judelson H."/>
            <person name="Kamoun S."/>
            <person name="Kyung K."/>
            <person name="Meijer H."/>
            <person name="Minx P."/>
            <person name="Morris P."/>
            <person name="Nelson J."/>
            <person name="Phuntumart V."/>
            <person name="Qutob D."/>
            <person name="Rehmany A."/>
            <person name="Rougon-Cardoso A."/>
            <person name="Ryden P."/>
            <person name="Torto-Alalibo T."/>
            <person name="Studholme D."/>
            <person name="Wang Y."/>
            <person name="Win J."/>
            <person name="Wood J."/>
            <person name="Clifton S.W."/>
            <person name="Rogers J."/>
            <person name="Van den Ackerveken G."/>
            <person name="Jones J.D."/>
            <person name="McDowell J.M."/>
            <person name="Beynon J."/>
            <person name="Tyler B.M."/>
        </authorList>
    </citation>
    <scope>NUCLEOTIDE SEQUENCE [LARGE SCALE GENOMIC DNA]</scope>
    <source>
        <strain evidence="2">Emoy2</strain>
    </source>
</reference>
<dbReference type="VEuPathDB" id="FungiDB:HpaG802343"/>
<dbReference type="InParanoid" id="M4B7U1"/>
<evidence type="ECO:0000313" key="1">
    <source>
        <dbReference type="EnsemblProtists" id="HpaP802343"/>
    </source>
</evidence>
<reference evidence="1" key="2">
    <citation type="submission" date="2015-06" db="UniProtKB">
        <authorList>
            <consortium name="EnsemblProtists"/>
        </authorList>
    </citation>
    <scope>IDENTIFICATION</scope>
    <source>
        <strain evidence="1">Emoy2</strain>
    </source>
</reference>
<name>M4B7U1_HYAAE</name>
<dbReference type="EMBL" id="JH597876">
    <property type="status" value="NOT_ANNOTATED_CDS"/>
    <property type="molecule type" value="Genomic_DNA"/>
</dbReference>
<dbReference type="EnsemblProtists" id="HpaT802343">
    <property type="protein sequence ID" value="HpaP802343"/>
    <property type="gene ID" value="HpaG802343"/>
</dbReference>
<accession>M4B7U1</accession>
<proteinExistence type="predicted"/>
<keyword evidence="2" id="KW-1185">Reference proteome</keyword>
<dbReference type="HOGENOM" id="CLU_2532286_0_0_1"/>
<protein>
    <submittedName>
        <fullName evidence="1">Uncharacterized protein</fullName>
    </submittedName>
</protein>
<sequence>MRLNAEKIENAARFWCERSADSSKINTLDGPAGGGISVTYKRHCLFRQSERRTSIKHSPDKVRQQRWLAAWHRRAPCRRMRDKC</sequence>
<dbReference type="Proteomes" id="UP000011713">
    <property type="component" value="Unassembled WGS sequence"/>
</dbReference>
<dbReference type="AlphaFoldDB" id="M4B7U1"/>
<organism evidence="1 2">
    <name type="scientific">Hyaloperonospora arabidopsidis (strain Emoy2)</name>
    <name type="common">Downy mildew agent</name>
    <name type="synonym">Peronospora arabidopsidis</name>
    <dbReference type="NCBI Taxonomy" id="559515"/>
    <lineage>
        <taxon>Eukaryota</taxon>
        <taxon>Sar</taxon>
        <taxon>Stramenopiles</taxon>
        <taxon>Oomycota</taxon>
        <taxon>Peronosporomycetes</taxon>
        <taxon>Peronosporales</taxon>
        <taxon>Peronosporaceae</taxon>
        <taxon>Hyaloperonospora</taxon>
    </lineage>
</organism>